<evidence type="ECO:0000313" key="2">
    <source>
        <dbReference type="Proteomes" id="UP000582837"/>
    </source>
</evidence>
<dbReference type="AlphaFoldDB" id="A0A841H1C8"/>
<dbReference type="SUPFAM" id="SSF52980">
    <property type="entry name" value="Restriction endonuclease-like"/>
    <property type="match status" value="1"/>
</dbReference>
<evidence type="ECO:0008006" key="3">
    <source>
        <dbReference type="Google" id="ProtNLM"/>
    </source>
</evidence>
<keyword evidence="2" id="KW-1185">Reference proteome</keyword>
<proteinExistence type="predicted"/>
<reference evidence="1 2" key="1">
    <citation type="submission" date="2020-08" db="EMBL/GenBank/DDBJ databases">
        <title>Genomic Encyclopedia of Type Strains, Phase IV (KMG-IV): sequencing the most valuable type-strain genomes for metagenomic binning, comparative biology and taxonomic classification.</title>
        <authorList>
            <person name="Goeker M."/>
        </authorList>
    </citation>
    <scope>NUCLEOTIDE SEQUENCE [LARGE SCALE GENOMIC DNA]</scope>
    <source>
        <strain evidence="1 2">DSM 29007</strain>
    </source>
</reference>
<protein>
    <recommendedName>
        <fullName evidence="3">NERD domain-containing protein</fullName>
    </recommendedName>
</protein>
<sequence length="700" mass="77411">MVNLIGQLPEGFWLHDPATLVRVAGTHQATKADVATCIEALQRALERGRSGQAAGWLALGFVLQPERFGKRLRRDGMLRASKYEFVGSTISQTVEAVLACHTALGLSEQVRTYLESVLALADVAKGVRKSRLRLVRLLRNGPPSLIKSLAVSIDAVFKDVRPADLGAPTNTSAHHTAEQLAEGFSLLCHMYSENVGFARESFGRVDVEGVVAGKYLDWFADGAMIRRFTEWEVLVDWGTHVCSRAGDGNAYDLTPVDARNEMALRLGYLQSSTAAAREALAAPAQDAFKLTEFAERTYRAMVRGGAFKVLQDPVRRVTMHVPSAAEFWAIFTEENLFGEEGAHLSSAMQAYLIPADQLTEFKIRGVAVWDIMKVQRVFNVMRHWMNRYMEDFLPKDPWTAAQSSVPVYSHEHLRELLGKVMDPANAEGVLRLLTWPGDTVFDVQYQPMITDGTFVMAPLNILGMSDLIRNSLQHSRTRFHGGAQDDPAERMLASVFPLAGHAAKASVKYKHGGEEGEVDVLAVVDGRLFAFECKNSLVPTGPFELRTTLDHLAHAEEQLDRFRRLSADPEFLKSLATKTGLDCTNPSEIHTCAVTTNRMLSGAFYGAHPVRSLFELGNFILGGEIVLRGRPRRQVSGTRATGEELSDNLRYDPARAPVFAAMVPYALRYEFGESRVDVHSFGIDDALLATELGEIPHPEE</sequence>
<name>A0A841H1C8_9BACT</name>
<organism evidence="1 2">
    <name type="scientific">Longimicrobium terrae</name>
    <dbReference type="NCBI Taxonomy" id="1639882"/>
    <lineage>
        <taxon>Bacteria</taxon>
        <taxon>Pseudomonadati</taxon>
        <taxon>Gemmatimonadota</taxon>
        <taxon>Longimicrobiia</taxon>
        <taxon>Longimicrobiales</taxon>
        <taxon>Longimicrobiaceae</taxon>
        <taxon>Longimicrobium</taxon>
    </lineage>
</organism>
<dbReference type="RefSeq" id="WP_170035362.1">
    <property type="nucleotide sequence ID" value="NZ_JABDTL010000001.1"/>
</dbReference>
<accession>A0A841H1C8</accession>
<dbReference type="InterPro" id="IPR011335">
    <property type="entry name" value="Restrct_endonuc-II-like"/>
</dbReference>
<comment type="caution">
    <text evidence="1">The sequence shown here is derived from an EMBL/GenBank/DDBJ whole genome shotgun (WGS) entry which is preliminary data.</text>
</comment>
<dbReference type="EMBL" id="JACHIA010000011">
    <property type="protein sequence ID" value="MBB6071915.1"/>
    <property type="molecule type" value="Genomic_DNA"/>
</dbReference>
<gene>
    <name evidence="1" type="ORF">HNQ61_003575</name>
</gene>
<dbReference type="Proteomes" id="UP000582837">
    <property type="component" value="Unassembled WGS sequence"/>
</dbReference>
<evidence type="ECO:0000313" key="1">
    <source>
        <dbReference type="EMBL" id="MBB6071915.1"/>
    </source>
</evidence>